<dbReference type="Pfam" id="PF00528">
    <property type="entry name" value="BPD_transp_1"/>
    <property type="match status" value="1"/>
</dbReference>
<dbReference type="OrthoDB" id="9794684at2"/>
<feature type="domain" description="ABC transmembrane type-1" evidence="8">
    <location>
        <begin position="68"/>
        <end position="262"/>
    </location>
</feature>
<dbReference type="PANTHER" id="PTHR43744">
    <property type="entry name" value="ABC TRANSPORTER PERMEASE PROTEIN MG189-RELATED-RELATED"/>
    <property type="match status" value="1"/>
</dbReference>
<feature type="transmembrane region" description="Helical" evidence="7">
    <location>
        <begin position="137"/>
        <end position="159"/>
    </location>
</feature>
<evidence type="ECO:0000256" key="7">
    <source>
        <dbReference type="RuleBase" id="RU363032"/>
    </source>
</evidence>
<dbReference type="KEGG" id="smen:SAMEA4412692_1781"/>
<feature type="transmembrane region" description="Helical" evidence="7">
    <location>
        <begin position="245"/>
        <end position="262"/>
    </location>
</feature>
<evidence type="ECO:0000256" key="5">
    <source>
        <dbReference type="ARBA" id="ARBA00022989"/>
    </source>
</evidence>
<keyword evidence="5 7" id="KW-1133">Transmembrane helix</keyword>
<dbReference type="InterPro" id="IPR000515">
    <property type="entry name" value="MetI-like"/>
</dbReference>
<dbReference type="PANTHER" id="PTHR43744:SF8">
    <property type="entry name" value="SN-GLYCEROL-3-PHOSPHATE TRANSPORT SYSTEM PERMEASE PROTEIN UGPE"/>
    <property type="match status" value="1"/>
</dbReference>
<protein>
    <submittedName>
        <fullName evidence="9">Sugar ABC transporter permease</fullName>
    </submittedName>
</protein>
<dbReference type="AlphaFoldDB" id="A0A239SXK6"/>
<feature type="transmembrane region" description="Helical" evidence="7">
    <location>
        <begin position="105"/>
        <end position="125"/>
    </location>
</feature>
<name>A0A239SXK6_9STRE</name>
<dbReference type="CDD" id="cd06261">
    <property type="entry name" value="TM_PBP2"/>
    <property type="match status" value="1"/>
</dbReference>
<dbReference type="STRING" id="1123308.GCA_000380085_02004"/>
<dbReference type="SUPFAM" id="SSF161098">
    <property type="entry name" value="MetI-like"/>
    <property type="match status" value="1"/>
</dbReference>
<evidence type="ECO:0000256" key="6">
    <source>
        <dbReference type="ARBA" id="ARBA00023136"/>
    </source>
</evidence>
<dbReference type="eggNOG" id="COG0395">
    <property type="taxonomic scope" value="Bacteria"/>
</dbReference>
<gene>
    <name evidence="9" type="primary">ycjP_7</name>
    <name evidence="9" type="ORF">SAMEA4412692_01781</name>
</gene>
<feature type="transmembrane region" description="Helical" evidence="7">
    <location>
        <begin position="12"/>
        <end position="34"/>
    </location>
</feature>
<keyword evidence="3" id="KW-1003">Cell membrane</keyword>
<reference evidence="9 10" key="1">
    <citation type="submission" date="2017-06" db="EMBL/GenBank/DDBJ databases">
        <authorList>
            <consortium name="Pathogen Informatics"/>
        </authorList>
    </citation>
    <scope>NUCLEOTIDE SEQUENCE [LARGE SCALE GENOMIC DNA]</scope>
    <source>
        <strain evidence="9 10">NCTC13788</strain>
    </source>
</reference>
<evidence type="ECO:0000256" key="4">
    <source>
        <dbReference type="ARBA" id="ARBA00022692"/>
    </source>
</evidence>
<dbReference type="EMBL" id="LT906439">
    <property type="protein sequence ID" value="SNU90231.1"/>
    <property type="molecule type" value="Genomic_DNA"/>
</dbReference>
<comment type="subcellular location">
    <subcellularLocation>
        <location evidence="1 7">Cell membrane</location>
        <topology evidence="1 7">Multi-pass membrane protein</topology>
    </subcellularLocation>
</comment>
<sequence>MATKKQKNWWVYLILFAGILLMLIPLLVTIISSFKTTREITGNFFGLPEEWTLANYLRLFEDGVIQYFGNSALITILAVGLIIAIIPMAAFAIARHMDRKKSFAIMYMLLIIGIFVPFQVIMIPMTKLMSQLGLSNITGLVLLYLAYAVPQTLFLYVGYIKTIVPKDMDEAAAIDGCGKFTMYWRIIFPLMKPMHATVLIINALWVWNDFLLPLLVLNKDQKMWTMPLFQYNYQGMYFSDYGPSFASYVVGIIPILIVYLIFQKNIISGMTSGAVK</sequence>
<feature type="transmembrane region" description="Helical" evidence="7">
    <location>
        <begin position="67"/>
        <end position="93"/>
    </location>
</feature>
<evidence type="ECO:0000256" key="2">
    <source>
        <dbReference type="ARBA" id="ARBA00022448"/>
    </source>
</evidence>
<dbReference type="PROSITE" id="PS50928">
    <property type="entry name" value="ABC_TM1"/>
    <property type="match status" value="1"/>
</dbReference>
<evidence type="ECO:0000313" key="9">
    <source>
        <dbReference type="EMBL" id="SNU90231.1"/>
    </source>
</evidence>
<feature type="transmembrane region" description="Helical" evidence="7">
    <location>
        <begin position="196"/>
        <end position="217"/>
    </location>
</feature>
<comment type="similarity">
    <text evidence="7">Belongs to the binding-protein-dependent transport system permease family.</text>
</comment>
<keyword evidence="10" id="KW-1185">Reference proteome</keyword>
<dbReference type="GO" id="GO:0005886">
    <property type="term" value="C:plasma membrane"/>
    <property type="evidence" value="ECO:0007669"/>
    <property type="project" value="UniProtKB-SubCell"/>
</dbReference>
<dbReference type="Proteomes" id="UP000215185">
    <property type="component" value="Chromosome 1"/>
</dbReference>
<organism evidence="9 10">
    <name type="scientific">Streptococcus merionis</name>
    <dbReference type="NCBI Taxonomy" id="400065"/>
    <lineage>
        <taxon>Bacteria</taxon>
        <taxon>Bacillati</taxon>
        <taxon>Bacillota</taxon>
        <taxon>Bacilli</taxon>
        <taxon>Lactobacillales</taxon>
        <taxon>Streptococcaceae</taxon>
        <taxon>Streptococcus</taxon>
    </lineage>
</organism>
<dbReference type="GO" id="GO:0055085">
    <property type="term" value="P:transmembrane transport"/>
    <property type="evidence" value="ECO:0007669"/>
    <property type="project" value="InterPro"/>
</dbReference>
<evidence type="ECO:0000259" key="8">
    <source>
        <dbReference type="PROSITE" id="PS50928"/>
    </source>
</evidence>
<keyword evidence="2 7" id="KW-0813">Transport</keyword>
<keyword evidence="6 7" id="KW-0472">Membrane</keyword>
<evidence type="ECO:0000256" key="1">
    <source>
        <dbReference type="ARBA" id="ARBA00004651"/>
    </source>
</evidence>
<accession>A0A239SXK6</accession>
<proteinExistence type="inferred from homology"/>
<evidence type="ECO:0000313" key="10">
    <source>
        <dbReference type="Proteomes" id="UP000215185"/>
    </source>
</evidence>
<keyword evidence="4 7" id="KW-0812">Transmembrane</keyword>
<evidence type="ECO:0000256" key="3">
    <source>
        <dbReference type="ARBA" id="ARBA00022475"/>
    </source>
</evidence>
<dbReference type="RefSeq" id="WP_018374547.1">
    <property type="nucleotide sequence ID" value="NZ_LT906439.1"/>
</dbReference>
<dbReference type="InterPro" id="IPR035906">
    <property type="entry name" value="MetI-like_sf"/>
</dbReference>
<dbReference type="Gene3D" id="1.10.3720.10">
    <property type="entry name" value="MetI-like"/>
    <property type="match status" value="1"/>
</dbReference>